<comment type="caution">
    <text evidence="1">The sequence shown here is derived from an EMBL/GenBank/DDBJ whole genome shotgun (WGS) entry which is preliminary data.</text>
</comment>
<reference evidence="1" key="1">
    <citation type="journal article" date="2015" name="Nature">
        <title>Complex archaea that bridge the gap between prokaryotes and eukaryotes.</title>
        <authorList>
            <person name="Spang A."/>
            <person name="Saw J.H."/>
            <person name="Jorgensen S.L."/>
            <person name="Zaremba-Niedzwiedzka K."/>
            <person name="Martijn J."/>
            <person name="Lind A.E."/>
            <person name="van Eijk R."/>
            <person name="Schleper C."/>
            <person name="Guy L."/>
            <person name="Ettema T.J."/>
        </authorList>
    </citation>
    <scope>NUCLEOTIDE SEQUENCE</scope>
</reference>
<organism evidence="1">
    <name type="scientific">marine sediment metagenome</name>
    <dbReference type="NCBI Taxonomy" id="412755"/>
    <lineage>
        <taxon>unclassified sequences</taxon>
        <taxon>metagenomes</taxon>
        <taxon>ecological metagenomes</taxon>
    </lineage>
</organism>
<gene>
    <name evidence="1" type="ORF">LCGC14_2729880</name>
</gene>
<dbReference type="EMBL" id="LAZR01049391">
    <property type="protein sequence ID" value="KKK89758.1"/>
    <property type="molecule type" value="Genomic_DNA"/>
</dbReference>
<name>A0A0F8Z7Q3_9ZZZZ</name>
<protein>
    <submittedName>
        <fullName evidence="1">Uncharacterized protein</fullName>
    </submittedName>
</protein>
<accession>A0A0F8Z7Q3</accession>
<proteinExistence type="predicted"/>
<sequence>MEIVFVVDRTASMLDVFKPVAKLVHRYVLYAAAEGMDIERVGLVTVDDHYEHQTTKRGQEYSKEHNGWVARDSSGGPVISVSGPPATSYGMTDNLEEFAWWLERVPIGNGGDPEEAFCCGWWEGRNLSSEGHVWIVTDSYSRGWQRYGGESVTPCPLGRDVPDGKANVLMVSGYPLAENLWKKRGHNVVEVERVYTEDSDGDPVVSLENLRCGGKKLEETMVEVTKDQAGKVTEREALRGI</sequence>
<dbReference type="AlphaFoldDB" id="A0A0F8Z7Q3"/>
<evidence type="ECO:0000313" key="1">
    <source>
        <dbReference type="EMBL" id="KKK89758.1"/>
    </source>
</evidence>